<keyword evidence="9" id="KW-1185">Reference proteome</keyword>
<dbReference type="PANTHER" id="PTHR43649:SF33">
    <property type="entry name" value="POLYGALACTURONAN_RHAMNOGALACTURONAN-BINDING PROTEIN YTCQ"/>
    <property type="match status" value="1"/>
</dbReference>
<accession>A0A5Q2TRE7</accession>
<dbReference type="PROSITE" id="PS51257">
    <property type="entry name" value="PROKAR_LIPOPROTEIN"/>
    <property type="match status" value="1"/>
</dbReference>
<reference evidence="8 9" key="1">
    <citation type="submission" date="2019-11" db="EMBL/GenBank/DDBJ databases">
        <title>Gracilibacillus salitolerans sp. nov., a moderate halophile isolated from a saline soil in northwest China.</title>
        <authorList>
            <person name="Gan L."/>
        </authorList>
    </citation>
    <scope>NUCLEOTIDE SEQUENCE [LARGE SCALE GENOMIC DNA]</scope>
    <source>
        <strain evidence="8 9">SCU50</strain>
    </source>
</reference>
<feature type="region of interest" description="Disordered" evidence="6">
    <location>
        <begin position="25"/>
        <end position="47"/>
    </location>
</feature>
<dbReference type="RefSeq" id="WP_153792705.1">
    <property type="nucleotide sequence ID" value="NZ_CP045915.1"/>
</dbReference>
<dbReference type="Gene3D" id="3.40.190.10">
    <property type="entry name" value="Periplasmic binding protein-like II"/>
    <property type="match status" value="1"/>
</dbReference>
<dbReference type="InterPro" id="IPR050490">
    <property type="entry name" value="Bact_solute-bd_prot1"/>
</dbReference>
<evidence type="ECO:0000256" key="6">
    <source>
        <dbReference type="SAM" id="MobiDB-lite"/>
    </source>
</evidence>
<keyword evidence="2 7" id="KW-0732">Signal</keyword>
<feature type="chain" id="PRO_5024359953" evidence="7">
    <location>
        <begin position="23"/>
        <end position="457"/>
    </location>
</feature>
<keyword evidence="4" id="KW-0564">Palmitate</keyword>
<evidence type="ECO:0000256" key="1">
    <source>
        <dbReference type="ARBA" id="ARBA00022475"/>
    </source>
</evidence>
<dbReference type="InterPro" id="IPR006059">
    <property type="entry name" value="SBP"/>
</dbReference>
<organism evidence="8 9">
    <name type="scientific">Gracilibacillus salitolerans</name>
    <dbReference type="NCBI Taxonomy" id="2663022"/>
    <lineage>
        <taxon>Bacteria</taxon>
        <taxon>Bacillati</taxon>
        <taxon>Bacillota</taxon>
        <taxon>Bacilli</taxon>
        <taxon>Bacillales</taxon>
        <taxon>Bacillaceae</taxon>
        <taxon>Gracilibacillus</taxon>
    </lineage>
</organism>
<evidence type="ECO:0000256" key="2">
    <source>
        <dbReference type="ARBA" id="ARBA00022729"/>
    </source>
</evidence>
<evidence type="ECO:0000313" key="8">
    <source>
        <dbReference type="EMBL" id="QGH36667.1"/>
    </source>
</evidence>
<keyword evidence="1" id="KW-1003">Cell membrane</keyword>
<evidence type="ECO:0000256" key="3">
    <source>
        <dbReference type="ARBA" id="ARBA00023136"/>
    </source>
</evidence>
<dbReference type="SUPFAM" id="SSF53850">
    <property type="entry name" value="Periplasmic binding protein-like II"/>
    <property type="match status" value="1"/>
</dbReference>
<proteinExistence type="predicted"/>
<gene>
    <name evidence="8" type="ORF">GI584_22565</name>
</gene>
<evidence type="ECO:0000313" key="9">
    <source>
        <dbReference type="Proteomes" id="UP000339690"/>
    </source>
</evidence>
<dbReference type="AlphaFoldDB" id="A0A5Q2TRE7"/>
<dbReference type="Pfam" id="PF01547">
    <property type="entry name" value="SBP_bac_1"/>
    <property type="match status" value="1"/>
</dbReference>
<dbReference type="EMBL" id="CP045915">
    <property type="protein sequence ID" value="QGH36667.1"/>
    <property type="molecule type" value="Genomic_DNA"/>
</dbReference>
<evidence type="ECO:0000256" key="4">
    <source>
        <dbReference type="ARBA" id="ARBA00023139"/>
    </source>
</evidence>
<feature type="compositionally biased region" description="Polar residues" evidence="6">
    <location>
        <begin position="28"/>
        <end position="38"/>
    </location>
</feature>
<feature type="signal peptide" evidence="7">
    <location>
        <begin position="1"/>
        <end position="22"/>
    </location>
</feature>
<protein>
    <submittedName>
        <fullName evidence="8">Extracellular solute-binding protein</fullName>
    </submittedName>
</protein>
<keyword evidence="3" id="KW-0472">Membrane</keyword>
<keyword evidence="5" id="KW-0449">Lipoprotein</keyword>
<evidence type="ECO:0000256" key="5">
    <source>
        <dbReference type="ARBA" id="ARBA00023288"/>
    </source>
</evidence>
<dbReference type="Proteomes" id="UP000339690">
    <property type="component" value="Chromosome"/>
</dbReference>
<dbReference type="KEGG" id="grc:GI584_22565"/>
<evidence type="ECO:0000256" key="7">
    <source>
        <dbReference type="SAM" id="SignalP"/>
    </source>
</evidence>
<sequence length="457" mass="51767">MVKKWLLIMVFGLVLVLAVACSSDEGSENTSSDGNDTGGDTETEDGAEASEVAGADIEGATELSFWTFQELHLEFFVNAVDRWNEENPDRAIRLNAEAYPYDNMHNNLLLALQSGTGAPDIVDIELNRFPNFMQGEPQLLPMNEYVEPVLDQFIESRFDIYSKDGNYYGMPFHVGATVAYYNKEIMDQAGVDIDSIVTWDDYMEAGQKVVENTDAKMVTFETTDIWSFWPLLRQQGSDYFDEDGNTIINNETNVNTLQIMQDMIYEQEIADVTPGGEYHAEEFYGFMNDGGQASIIMPMWYMGRFTDYMPDLEGKMEIRPMPRWSEDGNRSAGAGGTGTVVTNQTEHAELAQDFLAFAKLTEEANIAIWEQLGFDPPMWTVWESEEIMKDNKFFRYFGEEIFDPLLEVRDEIDSINITERNPDMQQELTTNTLNSVLRQQSQTAQEALDQAASTVGE</sequence>
<dbReference type="PANTHER" id="PTHR43649">
    <property type="entry name" value="ARABINOSE-BINDING PROTEIN-RELATED"/>
    <property type="match status" value="1"/>
</dbReference>
<name>A0A5Q2TRE7_9BACI</name>